<keyword evidence="3" id="KW-1185">Reference proteome</keyword>
<evidence type="ECO:0000313" key="3">
    <source>
        <dbReference type="Proteomes" id="UP000243686"/>
    </source>
</evidence>
<dbReference type="AlphaFoldDB" id="A0A1S8X5B1"/>
<accession>A0A1S8X5B1</accession>
<name>A0A1S8X5B1_OPIVI</name>
<dbReference type="Proteomes" id="UP000243686">
    <property type="component" value="Unassembled WGS sequence"/>
</dbReference>
<dbReference type="EMBL" id="KV891947">
    <property type="protein sequence ID" value="OON21910.1"/>
    <property type="molecule type" value="Genomic_DNA"/>
</dbReference>
<dbReference type="GO" id="GO:0099503">
    <property type="term" value="C:secretory vesicle"/>
    <property type="evidence" value="ECO:0007669"/>
    <property type="project" value="TreeGrafter"/>
</dbReference>
<reference evidence="2 3" key="1">
    <citation type="submission" date="2015-03" db="EMBL/GenBank/DDBJ databases">
        <title>Draft genome of the nematode, Opisthorchis viverrini.</title>
        <authorList>
            <person name="Mitreva M."/>
        </authorList>
    </citation>
    <scope>NUCLEOTIDE SEQUENCE [LARGE SCALE GENOMIC DNA]</scope>
    <source>
        <strain evidence="2">Khon Kaen</strain>
    </source>
</reference>
<evidence type="ECO:0000256" key="1">
    <source>
        <dbReference type="ARBA" id="ARBA00022483"/>
    </source>
</evidence>
<organism evidence="2 3">
    <name type="scientific">Opisthorchis viverrini</name>
    <name type="common">Southeast Asian liver fluke</name>
    <dbReference type="NCBI Taxonomy" id="6198"/>
    <lineage>
        <taxon>Eukaryota</taxon>
        <taxon>Metazoa</taxon>
        <taxon>Spiralia</taxon>
        <taxon>Lophotrochozoa</taxon>
        <taxon>Platyhelminthes</taxon>
        <taxon>Trematoda</taxon>
        <taxon>Digenea</taxon>
        <taxon>Opisthorchiida</taxon>
        <taxon>Opisthorchiata</taxon>
        <taxon>Opisthorchiidae</taxon>
        <taxon>Opisthorchis</taxon>
    </lineage>
</organism>
<gene>
    <name evidence="2" type="ORF">X801_02190</name>
</gene>
<sequence>MDKENRLAVQGRDHDEETSIVDAVRSLNEVRGVKQLGRYFKQVSQTARKGQTGDVDDFLGSITIDLKKTGSC</sequence>
<keyword evidence="1" id="KW-0268">Exocytosis</keyword>
<proteinExistence type="predicted"/>
<dbReference type="InterPro" id="IPR052095">
    <property type="entry name" value="UNC-13_domain"/>
</dbReference>
<dbReference type="GO" id="GO:0006887">
    <property type="term" value="P:exocytosis"/>
    <property type="evidence" value="ECO:0007669"/>
    <property type="project" value="UniProtKB-KW"/>
</dbReference>
<protein>
    <submittedName>
        <fullName evidence="2">Uncharacterized protein</fullName>
    </submittedName>
</protein>
<dbReference type="PANTHER" id="PTHR45999">
    <property type="entry name" value="UNC-13-4A, ISOFORM B"/>
    <property type="match status" value="1"/>
</dbReference>
<dbReference type="PANTHER" id="PTHR45999:SF4">
    <property type="entry name" value="UNC-13-4A, ISOFORM B"/>
    <property type="match status" value="1"/>
</dbReference>
<evidence type="ECO:0000313" key="2">
    <source>
        <dbReference type="EMBL" id="OON21910.1"/>
    </source>
</evidence>